<name>A0A9N9BDY9_9GLOM</name>
<protein>
    <submittedName>
        <fullName evidence="2">3314_t:CDS:1</fullName>
    </submittedName>
</protein>
<proteinExistence type="predicted"/>
<organism evidence="2 3">
    <name type="scientific">Ambispora gerdemannii</name>
    <dbReference type="NCBI Taxonomy" id="144530"/>
    <lineage>
        <taxon>Eukaryota</taxon>
        <taxon>Fungi</taxon>
        <taxon>Fungi incertae sedis</taxon>
        <taxon>Mucoromycota</taxon>
        <taxon>Glomeromycotina</taxon>
        <taxon>Glomeromycetes</taxon>
        <taxon>Archaeosporales</taxon>
        <taxon>Ambisporaceae</taxon>
        <taxon>Ambispora</taxon>
    </lineage>
</organism>
<dbReference type="CDD" id="cd02440">
    <property type="entry name" value="AdoMet_MTases"/>
    <property type="match status" value="1"/>
</dbReference>
<dbReference type="PANTHER" id="PTHR43591:SF24">
    <property type="entry name" value="2-METHOXY-6-POLYPRENYL-1,4-BENZOQUINOL METHYLASE, MITOCHONDRIAL"/>
    <property type="match status" value="1"/>
</dbReference>
<dbReference type="SUPFAM" id="SSF53335">
    <property type="entry name" value="S-adenosyl-L-methionine-dependent methyltransferases"/>
    <property type="match status" value="1"/>
</dbReference>
<dbReference type="PANTHER" id="PTHR43591">
    <property type="entry name" value="METHYLTRANSFERASE"/>
    <property type="match status" value="1"/>
</dbReference>
<dbReference type="OrthoDB" id="2013972at2759"/>
<dbReference type="Pfam" id="PF13649">
    <property type="entry name" value="Methyltransf_25"/>
    <property type="match status" value="1"/>
</dbReference>
<dbReference type="AlphaFoldDB" id="A0A9N9BDY9"/>
<sequence length="298" mass="33943">MDEYENSTSLVEYNVVEAFQFINGRRYQNSNEPIYMLPIDNIEAERLRKVHCLMRLIFKGNFSSPIEEALKSGGVKVLDIGCGSGAWIMDLSTENSSSTFVGIDMVPIFPKKCPTNAAFLQCNVLDGIPFPDATFDFVHQRSLRLAFTLENWKATIDDILRVTKPGGWVEFCELDLCIRNMGPTLRKILNGATQYHAGVGVEPYVVPFLKHILAKTDKLKEIYFVETSTPFGSWGGKLGEMTFDLMVEEIQGMNPFITPILEVTNEKFSKMIGELETESNDYETSFRYIRWFGQKKEY</sequence>
<dbReference type="Proteomes" id="UP000789831">
    <property type="component" value="Unassembled WGS sequence"/>
</dbReference>
<accession>A0A9N9BDY9</accession>
<dbReference type="InterPro" id="IPR041698">
    <property type="entry name" value="Methyltransf_25"/>
</dbReference>
<evidence type="ECO:0000313" key="2">
    <source>
        <dbReference type="EMBL" id="CAG8560457.1"/>
    </source>
</evidence>
<dbReference type="GO" id="GO:0008168">
    <property type="term" value="F:methyltransferase activity"/>
    <property type="evidence" value="ECO:0007669"/>
    <property type="project" value="TreeGrafter"/>
</dbReference>
<evidence type="ECO:0000259" key="1">
    <source>
        <dbReference type="Pfam" id="PF13649"/>
    </source>
</evidence>
<keyword evidence="3" id="KW-1185">Reference proteome</keyword>
<comment type="caution">
    <text evidence="2">The sequence shown here is derived from an EMBL/GenBank/DDBJ whole genome shotgun (WGS) entry which is preliminary data.</text>
</comment>
<reference evidence="2" key="1">
    <citation type="submission" date="2021-06" db="EMBL/GenBank/DDBJ databases">
        <authorList>
            <person name="Kallberg Y."/>
            <person name="Tangrot J."/>
            <person name="Rosling A."/>
        </authorList>
    </citation>
    <scope>NUCLEOTIDE SEQUENCE</scope>
    <source>
        <strain evidence="2">MT106</strain>
    </source>
</reference>
<feature type="domain" description="Methyltransferase" evidence="1">
    <location>
        <begin position="77"/>
        <end position="167"/>
    </location>
</feature>
<gene>
    <name evidence="2" type="ORF">AGERDE_LOCUS7124</name>
</gene>
<dbReference type="InterPro" id="IPR029063">
    <property type="entry name" value="SAM-dependent_MTases_sf"/>
</dbReference>
<dbReference type="EMBL" id="CAJVPL010001234">
    <property type="protein sequence ID" value="CAG8560457.1"/>
    <property type="molecule type" value="Genomic_DNA"/>
</dbReference>
<dbReference type="Gene3D" id="3.40.50.150">
    <property type="entry name" value="Vaccinia Virus protein VP39"/>
    <property type="match status" value="1"/>
</dbReference>
<evidence type="ECO:0000313" key="3">
    <source>
        <dbReference type="Proteomes" id="UP000789831"/>
    </source>
</evidence>